<dbReference type="AlphaFoldDB" id="A0A8J4UXY3"/>
<dbReference type="CDD" id="cd00042">
    <property type="entry name" value="CY"/>
    <property type="match status" value="1"/>
</dbReference>
<protein>
    <recommendedName>
        <fullName evidence="6">Cystatin domain-containing protein</fullName>
    </recommendedName>
</protein>
<comment type="similarity">
    <text evidence="2">Belongs to the cystatin family.</text>
</comment>
<evidence type="ECO:0000313" key="8">
    <source>
        <dbReference type="Proteomes" id="UP000695562"/>
    </source>
</evidence>
<accession>A0A8J4UXY3</accession>
<evidence type="ECO:0000256" key="5">
    <source>
        <dbReference type="ARBA" id="ARBA00022704"/>
    </source>
</evidence>
<dbReference type="GO" id="GO:0005829">
    <property type="term" value="C:cytosol"/>
    <property type="evidence" value="ECO:0007669"/>
    <property type="project" value="TreeGrafter"/>
</dbReference>
<sequence>MTLPGGYSDTQSATPDVKTIAFQAKAATQTKLGKNYEKFKPISYRSQIVNGINYLIKVKTNDGYIHIKVYKSFQGTIEFKGIQEGQTSTSEINPF</sequence>
<dbReference type="PANTHER" id="PTHR11414">
    <property type="entry name" value="CYSTATIN FAMILY MEMBER"/>
    <property type="match status" value="1"/>
</dbReference>
<organism evidence="7 8">
    <name type="scientific">Polysphondylium violaceum</name>
    <dbReference type="NCBI Taxonomy" id="133409"/>
    <lineage>
        <taxon>Eukaryota</taxon>
        <taxon>Amoebozoa</taxon>
        <taxon>Evosea</taxon>
        <taxon>Eumycetozoa</taxon>
        <taxon>Dictyostelia</taxon>
        <taxon>Dictyosteliales</taxon>
        <taxon>Dictyosteliaceae</taxon>
        <taxon>Polysphondylium</taxon>
    </lineage>
</organism>
<evidence type="ECO:0000256" key="3">
    <source>
        <dbReference type="ARBA" id="ARBA00022490"/>
    </source>
</evidence>
<dbReference type="FunFam" id="3.10.450.10:FF:000001">
    <property type="entry name" value="Cystatin-A"/>
    <property type="match status" value="1"/>
</dbReference>
<dbReference type="InterPro" id="IPR000010">
    <property type="entry name" value="Cystatin_dom"/>
</dbReference>
<keyword evidence="4" id="KW-0646">Protease inhibitor</keyword>
<keyword evidence="8" id="KW-1185">Reference proteome</keyword>
<evidence type="ECO:0000256" key="4">
    <source>
        <dbReference type="ARBA" id="ARBA00022690"/>
    </source>
</evidence>
<dbReference type="PANTHER" id="PTHR11414:SF21">
    <property type="entry name" value="CYSTATIN 14A, TANDEM DUPLICATE 1-RELATED"/>
    <property type="match status" value="1"/>
</dbReference>
<dbReference type="PRINTS" id="PR00295">
    <property type="entry name" value="STEFINA"/>
</dbReference>
<keyword evidence="3" id="KW-0963">Cytoplasm</keyword>
<evidence type="ECO:0000313" key="7">
    <source>
        <dbReference type="EMBL" id="KAF2071715.1"/>
    </source>
</evidence>
<dbReference type="EMBL" id="AJWJ01000347">
    <property type="protein sequence ID" value="KAF2071715.1"/>
    <property type="molecule type" value="Genomic_DNA"/>
</dbReference>
<dbReference type="OrthoDB" id="30696at2759"/>
<dbReference type="InterPro" id="IPR046350">
    <property type="entry name" value="Cystatin_sf"/>
</dbReference>
<proteinExistence type="inferred from homology"/>
<dbReference type="SUPFAM" id="SSF54403">
    <property type="entry name" value="Cystatin/monellin"/>
    <property type="match status" value="1"/>
</dbReference>
<name>A0A8J4UXY3_9MYCE</name>
<dbReference type="GO" id="GO:0004869">
    <property type="term" value="F:cysteine-type endopeptidase inhibitor activity"/>
    <property type="evidence" value="ECO:0007669"/>
    <property type="project" value="UniProtKB-KW"/>
</dbReference>
<dbReference type="SMART" id="SM00043">
    <property type="entry name" value="CY"/>
    <property type="match status" value="1"/>
</dbReference>
<dbReference type="Pfam" id="PF00031">
    <property type="entry name" value="Cystatin"/>
    <property type="match status" value="1"/>
</dbReference>
<gene>
    <name evidence="7" type="ORF">CYY_006976</name>
</gene>
<reference evidence="7" key="1">
    <citation type="submission" date="2020-01" db="EMBL/GenBank/DDBJ databases">
        <title>Development of genomics and gene disruption for Polysphondylium violaceum indicates a role for the polyketide synthase stlB in stalk morphogenesis.</title>
        <authorList>
            <person name="Narita B."/>
            <person name="Kawabe Y."/>
            <person name="Kin K."/>
            <person name="Saito T."/>
            <person name="Gibbs R."/>
            <person name="Kuspa A."/>
            <person name="Muzny D."/>
            <person name="Queller D."/>
            <person name="Richards S."/>
            <person name="Strassman J."/>
            <person name="Sucgang R."/>
            <person name="Worley K."/>
            <person name="Schaap P."/>
        </authorList>
    </citation>
    <scope>NUCLEOTIDE SEQUENCE</scope>
    <source>
        <strain evidence="7">QSvi11</strain>
    </source>
</reference>
<keyword evidence="5" id="KW-0789">Thiol protease inhibitor</keyword>
<dbReference type="InterPro" id="IPR001713">
    <property type="entry name" value="Prot_inh_stefin"/>
</dbReference>
<dbReference type="Gene3D" id="3.10.450.10">
    <property type="match status" value="1"/>
</dbReference>
<dbReference type="Proteomes" id="UP000695562">
    <property type="component" value="Unassembled WGS sequence"/>
</dbReference>
<evidence type="ECO:0000259" key="6">
    <source>
        <dbReference type="SMART" id="SM00043"/>
    </source>
</evidence>
<evidence type="ECO:0000256" key="1">
    <source>
        <dbReference type="ARBA" id="ARBA00004496"/>
    </source>
</evidence>
<comment type="caution">
    <text evidence="7">The sequence shown here is derived from an EMBL/GenBank/DDBJ whole genome shotgun (WGS) entry which is preliminary data.</text>
</comment>
<feature type="domain" description="Cystatin" evidence="6">
    <location>
        <begin position="2"/>
        <end position="95"/>
    </location>
</feature>
<comment type="subcellular location">
    <subcellularLocation>
        <location evidence="1">Cytoplasm</location>
    </subcellularLocation>
</comment>
<evidence type="ECO:0000256" key="2">
    <source>
        <dbReference type="ARBA" id="ARBA00009403"/>
    </source>
</evidence>